<dbReference type="Gene3D" id="3.60.40.10">
    <property type="entry name" value="PPM-type phosphatase domain"/>
    <property type="match status" value="1"/>
</dbReference>
<evidence type="ECO:0000259" key="4">
    <source>
        <dbReference type="SMART" id="SM00331"/>
    </source>
</evidence>
<dbReference type="GO" id="GO:0004722">
    <property type="term" value="F:protein serine/threonine phosphatase activity"/>
    <property type="evidence" value="ECO:0007669"/>
    <property type="project" value="UniProtKB-EC"/>
</dbReference>
<name>A0ABV6V0J9_9ACTN</name>
<proteinExistence type="predicted"/>
<feature type="transmembrane region" description="Helical" evidence="3">
    <location>
        <begin position="64"/>
        <end position="82"/>
    </location>
</feature>
<dbReference type="InterPro" id="IPR052016">
    <property type="entry name" value="Bact_Sigma-Reg"/>
</dbReference>
<accession>A0ABV6V0J9</accession>
<dbReference type="SUPFAM" id="SSF81606">
    <property type="entry name" value="PP2C-like"/>
    <property type="match status" value="1"/>
</dbReference>
<keyword evidence="6" id="KW-1185">Reference proteome</keyword>
<dbReference type="PANTHER" id="PTHR43156">
    <property type="entry name" value="STAGE II SPORULATION PROTEIN E-RELATED"/>
    <property type="match status" value="1"/>
</dbReference>
<evidence type="ECO:0000256" key="3">
    <source>
        <dbReference type="SAM" id="Phobius"/>
    </source>
</evidence>
<organism evidence="5 6">
    <name type="scientific">Streptacidiphilus cavernicola</name>
    <dbReference type="NCBI Taxonomy" id="3342716"/>
    <lineage>
        <taxon>Bacteria</taxon>
        <taxon>Bacillati</taxon>
        <taxon>Actinomycetota</taxon>
        <taxon>Actinomycetes</taxon>
        <taxon>Kitasatosporales</taxon>
        <taxon>Streptomycetaceae</taxon>
        <taxon>Streptacidiphilus</taxon>
    </lineage>
</organism>
<keyword evidence="3" id="KW-0472">Membrane</keyword>
<reference evidence="5 6" key="1">
    <citation type="submission" date="2024-09" db="EMBL/GenBank/DDBJ databases">
        <authorList>
            <person name="Lee S.D."/>
        </authorList>
    </citation>
    <scope>NUCLEOTIDE SEQUENCE [LARGE SCALE GENOMIC DNA]</scope>
    <source>
        <strain evidence="5 6">N1-5</strain>
    </source>
</reference>
<dbReference type="EC" id="3.1.3.16" evidence="5"/>
<feature type="transmembrane region" description="Helical" evidence="3">
    <location>
        <begin position="33"/>
        <end position="52"/>
    </location>
</feature>
<evidence type="ECO:0000313" key="6">
    <source>
        <dbReference type="Proteomes" id="UP001592528"/>
    </source>
</evidence>
<dbReference type="SMART" id="SM00331">
    <property type="entry name" value="PP2C_SIG"/>
    <property type="match status" value="1"/>
</dbReference>
<evidence type="ECO:0000256" key="2">
    <source>
        <dbReference type="SAM" id="MobiDB-lite"/>
    </source>
</evidence>
<evidence type="ECO:0000256" key="1">
    <source>
        <dbReference type="ARBA" id="ARBA00022801"/>
    </source>
</evidence>
<feature type="domain" description="PPM-type phosphatase" evidence="4">
    <location>
        <begin position="115"/>
        <end position="337"/>
    </location>
</feature>
<dbReference type="InterPro" id="IPR001932">
    <property type="entry name" value="PPM-type_phosphatase-like_dom"/>
</dbReference>
<sequence length="390" mass="41351">MIALDRASGNPDVTFEPALTAGPALAAVVSSRTWYPLAVGGVTVAAAFGLAAADGTLSQSVHSASVFAVILIAAIGSTSVLLRNRQEQALADARLVSEVAQRVLLRSIPPRVGPMRTAVHYAAAAAHARIGGDLYEVVQTRYGVRAVIGDVRGKGLGAVETAAAVLGAFREAAHQEPALDRVAAWLADSLHRALHENDHEGTEEEFVTLVLVSVRPDQVVEIVNCGHPAPLLLRTGAPVRALDPVTPVPPLGVLEPGEVDPPVLELPLHDGDRILLFTDGVIEARDRWGTFYPLVDRLPAVAVADDPAELLERLHADIRRHVGRQLGDDAAMLLLQYAPTVPRAIGPVPAQVDGERQVDGTAQAARPQHPGRFGFVGHPRGRTSQRTYGH</sequence>
<gene>
    <name evidence="5" type="ORF">ACEZDJ_38540</name>
</gene>
<comment type="caution">
    <text evidence="5">The sequence shown here is derived from an EMBL/GenBank/DDBJ whole genome shotgun (WGS) entry which is preliminary data.</text>
</comment>
<evidence type="ECO:0000313" key="5">
    <source>
        <dbReference type="EMBL" id="MFC1407198.1"/>
    </source>
</evidence>
<keyword evidence="3" id="KW-0812">Transmembrane</keyword>
<dbReference type="RefSeq" id="WP_198037526.1">
    <property type="nucleotide sequence ID" value="NZ_JBHEZZ010000040.1"/>
</dbReference>
<dbReference type="Proteomes" id="UP001592528">
    <property type="component" value="Unassembled WGS sequence"/>
</dbReference>
<keyword evidence="1 5" id="KW-0378">Hydrolase</keyword>
<protein>
    <submittedName>
        <fullName evidence="5">PP2C family protein-serine/threonine phosphatase</fullName>
        <ecNumber evidence="5">3.1.3.16</ecNumber>
    </submittedName>
</protein>
<feature type="region of interest" description="Disordered" evidence="2">
    <location>
        <begin position="362"/>
        <end position="390"/>
    </location>
</feature>
<keyword evidence="3" id="KW-1133">Transmembrane helix</keyword>
<dbReference type="PANTHER" id="PTHR43156:SF2">
    <property type="entry name" value="STAGE II SPORULATION PROTEIN E"/>
    <property type="match status" value="1"/>
</dbReference>
<dbReference type="InterPro" id="IPR036457">
    <property type="entry name" value="PPM-type-like_dom_sf"/>
</dbReference>
<dbReference type="Pfam" id="PF07228">
    <property type="entry name" value="SpoIIE"/>
    <property type="match status" value="1"/>
</dbReference>
<dbReference type="EMBL" id="JBHEZZ010000040">
    <property type="protein sequence ID" value="MFC1407198.1"/>
    <property type="molecule type" value="Genomic_DNA"/>
</dbReference>
<feature type="compositionally biased region" description="Basic residues" evidence="2">
    <location>
        <begin position="379"/>
        <end position="390"/>
    </location>
</feature>